<gene>
    <name evidence="1" type="ORF">BST17_17520</name>
</gene>
<dbReference type="Proteomes" id="UP000192366">
    <property type="component" value="Unassembled WGS sequence"/>
</dbReference>
<sequence length="73" mass="8143">MFDREQRTYRDVTGRLTPLDRIRIHRQMQLASSSPKLVVTTPHGTDVLKRANPFGGGMGDLDTVLNYAVFGAP</sequence>
<organism evidence="1 2">
    <name type="scientific">Mycolicibacterium bacteremicum</name>
    <name type="common">Mycobacterium bacteremicum</name>
    <dbReference type="NCBI Taxonomy" id="564198"/>
    <lineage>
        <taxon>Bacteria</taxon>
        <taxon>Bacillati</taxon>
        <taxon>Actinomycetota</taxon>
        <taxon>Actinomycetes</taxon>
        <taxon>Mycobacteriales</taxon>
        <taxon>Mycobacteriaceae</taxon>
        <taxon>Mycolicibacterium</taxon>
    </lineage>
</organism>
<keyword evidence="2" id="KW-1185">Reference proteome</keyword>
<evidence type="ECO:0000313" key="1">
    <source>
        <dbReference type="EMBL" id="ORA03759.1"/>
    </source>
</evidence>
<comment type="caution">
    <text evidence="1">The sequence shown here is derived from an EMBL/GenBank/DDBJ whole genome shotgun (WGS) entry which is preliminary data.</text>
</comment>
<proteinExistence type="predicted"/>
<dbReference type="AlphaFoldDB" id="A0A1W9YUT6"/>
<dbReference type="EMBL" id="MVHJ01000014">
    <property type="protein sequence ID" value="ORA03759.1"/>
    <property type="molecule type" value="Genomic_DNA"/>
</dbReference>
<accession>A0A1W9YUT6</accession>
<protein>
    <submittedName>
        <fullName evidence="1">Uncharacterized protein</fullName>
    </submittedName>
</protein>
<evidence type="ECO:0000313" key="2">
    <source>
        <dbReference type="Proteomes" id="UP000192366"/>
    </source>
</evidence>
<reference evidence="1 2" key="1">
    <citation type="submission" date="2017-02" db="EMBL/GenBank/DDBJ databases">
        <title>The new phylogeny of genus Mycobacterium.</title>
        <authorList>
            <person name="Tortoli E."/>
            <person name="Trovato A."/>
            <person name="Cirillo D.M."/>
        </authorList>
    </citation>
    <scope>NUCLEOTIDE SEQUENCE [LARGE SCALE GENOMIC DNA]</scope>
    <source>
        <strain evidence="1 2">DSM 45578</strain>
    </source>
</reference>
<dbReference type="OrthoDB" id="4629920at2"/>
<name>A0A1W9YUT6_MYCBA</name>